<evidence type="ECO:0000313" key="3">
    <source>
        <dbReference type="Proteomes" id="UP000232688"/>
    </source>
</evidence>
<feature type="coiled-coil region" evidence="1">
    <location>
        <begin position="91"/>
        <end position="118"/>
    </location>
</feature>
<organism evidence="2 3">
    <name type="scientific">Rhizophagus irregularis</name>
    <dbReference type="NCBI Taxonomy" id="588596"/>
    <lineage>
        <taxon>Eukaryota</taxon>
        <taxon>Fungi</taxon>
        <taxon>Fungi incertae sedis</taxon>
        <taxon>Mucoromycota</taxon>
        <taxon>Glomeromycotina</taxon>
        <taxon>Glomeromycetes</taxon>
        <taxon>Glomerales</taxon>
        <taxon>Glomeraceae</taxon>
        <taxon>Rhizophagus</taxon>
    </lineage>
</organism>
<evidence type="ECO:0000313" key="2">
    <source>
        <dbReference type="EMBL" id="PKC63358.1"/>
    </source>
</evidence>
<dbReference type="VEuPathDB" id="FungiDB:FUN_022603"/>
<dbReference type="VEuPathDB" id="FungiDB:RhiirFUN_025431"/>
<evidence type="ECO:0000256" key="1">
    <source>
        <dbReference type="SAM" id="Coils"/>
    </source>
</evidence>
<name>A0A2N0RJA7_9GLOM</name>
<gene>
    <name evidence="2" type="ORF">RhiirA1_519500</name>
</gene>
<protein>
    <submittedName>
        <fullName evidence="2">Uncharacterized protein</fullName>
    </submittedName>
</protein>
<dbReference type="VEuPathDB" id="FungiDB:RhiirA1_519500"/>
<sequence>MTDLYAGQFRSLMKVLRTKTCLFSWFIVLKRSLERRLKFLSNLLLFKTFSMSSNNYEPRAFEASFTQIINLNNNSGRKTRGKYTKLACSYCKDTNDSVNQLSNKVNKIEEIITNFKNRPRNKPELSLFNAKFTLNNVPCELEYDLSNFTLENLQKLASFTTQSFNNNIVNNDNEYGNSSDKIKKNED</sequence>
<dbReference type="Proteomes" id="UP000232688">
    <property type="component" value="Unassembled WGS sequence"/>
</dbReference>
<dbReference type="AlphaFoldDB" id="A0A2N0RJA7"/>
<reference evidence="2 3" key="2">
    <citation type="submission" date="2017-10" db="EMBL/GenBank/DDBJ databases">
        <title>Genome analyses suggest a sexual origin of heterokaryosis in a supposedly ancient asexual fungus.</title>
        <authorList>
            <person name="Corradi N."/>
            <person name="Sedzielewska K."/>
            <person name="Noel J."/>
            <person name="Charron P."/>
            <person name="Farinelli L."/>
            <person name="Marton T."/>
            <person name="Kruger M."/>
            <person name="Pelin A."/>
            <person name="Brachmann A."/>
            <person name="Corradi N."/>
        </authorList>
    </citation>
    <scope>NUCLEOTIDE SEQUENCE [LARGE SCALE GENOMIC DNA]</scope>
    <source>
        <strain evidence="2 3">A1</strain>
    </source>
</reference>
<proteinExistence type="predicted"/>
<accession>A0A2N0RJA7</accession>
<comment type="caution">
    <text evidence="2">The sequence shown here is derived from an EMBL/GenBank/DDBJ whole genome shotgun (WGS) entry which is preliminary data.</text>
</comment>
<dbReference type="EMBL" id="LLXH01000746">
    <property type="protein sequence ID" value="PKC63358.1"/>
    <property type="molecule type" value="Genomic_DNA"/>
</dbReference>
<keyword evidence="1" id="KW-0175">Coiled coil</keyword>
<reference evidence="2 3" key="1">
    <citation type="submission" date="2017-10" db="EMBL/GenBank/DDBJ databases">
        <title>Extensive intraspecific genome diversity in a model arbuscular mycorrhizal fungus.</title>
        <authorList>
            <person name="Chen E.C.H."/>
            <person name="Morin E."/>
            <person name="Baudet D."/>
            <person name="Noel J."/>
            <person name="Ndikumana S."/>
            <person name="Charron P."/>
            <person name="St-Onge C."/>
            <person name="Giorgi J."/>
            <person name="Grigoriev I.V."/>
            <person name="Roux C."/>
            <person name="Martin F.M."/>
            <person name="Corradi N."/>
        </authorList>
    </citation>
    <scope>NUCLEOTIDE SEQUENCE [LARGE SCALE GENOMIC DNA]</scope>
    <source>
        <strain evidence="2 3">A1</strain>
    </source>
</reference>